<dbReference type="InterPro" id="IPR016163">
    <property type="entry name" value="Ald_DH_C"/>
</dbReference>
<evidence type="ECO:0000313" key="4">
    <source>
        <dbReference type="Proteomes" id="UP000319263"/>
    </source>
</evidence>
<dbReference type="Gene3D" id="3.40.605.10">
    <property type="entry name" value="Aldehyde Dehydrogenase, Chain A, domain 1"/>
    <property type="match status" value="1"/>
</dbReference>
<dbReference type="GO" id="GO:0016620">
    <property type="term" value="F:oxidoreductase activity, acting on the aldehyde or oxo group of donors, NAD or NADP as acceptor"/>
    <property type="evidence" value="ECO:0007669"/>
    <property type="project" value="InterPro"/>
</dbReference>
<feature type="domain" description="Aldehyde dehydrogenase" evidence="2">
    <location>
        <begin position="4"/>
        <end position="426"/>
    </location>
</feature>
<sequence length="483" mass="50984">MTENVPDTSVPQLNDTVEAAHRAFLIARNVSPTERRGWLYAIADALDAHADELIKIADEESHLGETRLTGERKRTSFQLRLLADEAASGEPLGLTVDHADPDWGMGPRPDIRRMNEPVGVVGVFGASNFPFAFSVIGGDSAAALAAGCSVVHKGHEAHPRLAAATAQVVIDAIAAAGAPDGLFALVTGFEAGAALVEHPLVQAVGFTGSVRGGRALYDRIAARPEPIPFFGELGSTNPVFVGPRAWQTRAEEIIGGFLGSVSMGAGQFCTKPGLLMIPAGSNLPELLAKADVNRVVGQMLTSRLEDGYLSSVQGMRERAGVSVLAGGNGVDQLTVLATTVGNVLAEPEILQTEMFGPATMIIEYSRDTALVDLAEALDGQLTATLQADDDDEVDDLVRVLNRKAGRLLWNGWPTGVTVSFAQQHGGPYPASTASGTTSVGTAAIGRFLRPVAYQDFPQDRLPELLRDDAPAGVRRRIDGVWTA</sequence>
<accession>A0A516PY69</accession>
<dbReference type="Gene3D" id="3.40.309.10">
    <property type="entry name" value="Aldehyde Dehydrogenase, Chain A, domain 2"/>
    <property type="match status" value="1"/>
</dbReference>
<dbReference type="InterPro" id="IPR050740">
    <property type="entry name" value="Aldehyde_DH_Superfamily"/>
</dbReference>
<evidence type="ECO:0000259" key="2">
    <source>
        <dbReference type="Pfam" id="PF00171"/>
    </source>
</evidence>
<keyword evidence="4" id="KW-1185">Reference proteome</keyword>
<dbReference type="PANTHER" id="PTHR43353">
    <property type="entry name" value="SUCCINATE-SEMIALDEHYDE DEHYDROGENASE, MITOCHONDRIAL"/>
    <property type="match status" value="1"/>
</dbReference>
<organism evidence="3 4">
    <name type="scientific">Microlunatus elymi</name>
    <dbReference type="NCBI Taxonomy" id="2596828"/>
    <lineage>
        <taxon>Bacteria</taxon>
        <taxon>Bacillati</taxon>
        <taxon>Actinomycetota</taxon>
        <taxon>Actinomycetes</taxon>
        <taxon>Propionibacteriales</taxon>
        <taxon>Propionibacteriaceae</taxon>
        <taxon>Microlunatus</taxon>
    </lineage>
</organism>
<evidence type="ECO:0000313" key="3">
    <source>
        <dbReference type="EMBL" id="QDP96125.1"/>
    </source>
</evidence>
<dbReference type="KEGG" id="mik:FOE78_09630"/>
<dbReference type="Pfam" id="PF00171">
    <property type="entry name" value="Aldedh"/>
    <property type="match status" value="1"/>
</dbReference>
<dbReference type="PANTHER" id="PTHR43353:SF3">
    <property type="entry name" value="ALDEHYDE DEHYDROGENASE-RELATED"/>
    <property type="match status" value="1"/>
</dbReference>
<dbReference type="RefSeq" id="WP_143986091.1">
    <property type="nucleotide sequence ID" value="NZ_CP041692.1"/>
</dbReference>
<dbReference type="OrthoDB" id="9770537at2"/>
<dbReference type="EMBL" id="CP041692">
    <property type="protein sequence ID" value="QDP96125.1"/>
    <property type="molecule type" value="Genomic_DNA"/>
</dbReference>
<dbReference type="InterPro" id="IPR016161">
    <property type="entry name" value="Ald_DH/histidinol_DH"/>
</dbReference>
<reference evidence="3 4" key="1">
    <citation type="submission" date="2019-07" db="EMBL/GenBank/DDBJ databases">
        <title>Microlunatus dokdonensis sp. nov. isolated from the rhizospheric soil of the wild plant Elymus tsukushiensis.</title>
        <authorList>
            <person name="Ghim S.-Y."/>
            <person name="Hwang Y.-J."/>
            <person name="Son J.-S."/>
            <person name="Shin J.-H."/>
        </authorList>
    </citation>
    <scope>NUCLEOTIDE SEQUENCE [LARGE SCALE GENOMIC DNA]</scope>
    <source>
        <strain evidence="3 4">KUDC0627</strain>
    </source>
</reference>
<dbReference type="Proteomes" id="UP000319263">
    <property type="component" value="Chromosome"/>
</dbReference>
<keyword evidence="1" id="KW-0560">Oxidoreductase</keyword>
<dbReference type="InterPro" id="IPR016162">
    <property type="entry name" value="Ald_DH_N"/>
</dbReference>
<dbReference type="AlphaFoldDB" id="A0A516PY69"/>
<protein>
    <submittedName>
        <fullName evidence="3">Aldehyde dehydrogenase (NADP(+))</fullName>
    </submittedName>
</protein>
<evidence type="ECO:0000256" key="1">
    <source>
        <dbReference type="ARBA" id="ARBA00023002"/>
    </source>
</evidence>
<name>A0A516PY69_9ACTN</name>
<gene>
    <name evidence="3" type="ORF">FOE78_09630</name>
</gene>
<proteinExistence type="predicted"/>
<dbReference type="InterPro" id="IPR015590">
    <property type="entry name" value="Aldehyde_DH_dom"/>
</dbReference>
<dbReference type="CDD" id="cd07129">
    <property type="entry name" value="ALDH_KGSADH"/>
    <property type="match status" value="1"/>
</dbReference>
<dbReference type="SUPFAM" id="SSF53720">
    <property type="entry name" value="ALDH-like"/>
    <property type="match status" value="1"/>
</dbReference>
<dbReference type="InterPro" id="IPR044151">
    <property type="entry name" value="ALDH_KGSADH"/>
</dbReference>